<reference evidence="4" key="1">
    <citation type="journal article" date="2019" name="Int. J. Syst. Evol. Microbiol.">
        <title>The Global Catalogue of Microorganisms (GCM) 10K type strain sequencing project: providing services to taxonomists for standard genome sequencing and annotation.</title>
        <authorList>
            <consortium name="The Broad Institute Genomics Platform"/>
            <consortium name="The Broad Institute Genome Sequencing Center for Infectious Disease"/>
            <person name="Wu L."/>
            <person name="Ma J."/>
        </authorList>
    </citation>
    <scope>NUCLEOTIDE SEQUENCE [LARGE SCALE GENOMIC DNA]</scope>
    <source>
        <strain evidence="4">NBRC 105857</strain>
    </source>
</reference>
<organism evidence="3 4">
    <name type="scientific">Limnobacter litoralis</name>
    <dbReference type="NCBI Taxonomy" id="481366"/>
    <lineage>
        <taxon>Bacteria</taxon>
        <taxon>Pseudomonadati</taxon>
        <taxon>Pseudomonadota</taxon>
        <taxon>Betaproteobacteria</taxon>
        <taxon>Burkholderiales</taxon>
        <taxon>Burkholderiaceae</taxon>
        <taxon>Limnobacter</taxon>
    </lineage>
</organism>
<name>A0ABQ5YQ91_9BURK</name>
<proteinExistence type="predicted"/>
<dbReference type="EMBL" id="BSOJ01000018">
    <property type="protein sequence ID" value="GLR26780.1"/>
    <property type="molecule type" value="Genomic_DNA"/>
</dbReference>
<dbReference type="PANTHER" id="PTHR34597">
    <property type="entry name" value="SLR1661 PROTEIN"/>
    <property type="match status" value="1"/>
</dbReference>
<dbReference type="InterPro" id="IPR051544">
    <property type="entry name" value="TPS_OM_transporter"/>
</dbReference>
<gene>
    <name evidence="3" type="ORF">GCM10007875_18700</name>
</gene>
<sequence>MNYKEYACSTLLAVGLVLPVISYVNPVHAATADAAEKDPTFVVSAFKVEGPVLIPRAEIDKVLALYANRPLTFSDLREATVRVEKLHADAGFEVVRAIIPEQDLTPGGTLTIQIVDARLDEVKVGGNAHFSSDQIRKGLVVLSPGALINTMDMDRNLRVLNDNPAINARVTLEPSDKPALVDAQVKVQDQNPLGAYVTFDNTGTSSTGRFRLGLVVIDNNVFGKGAHADCTNSHTTGVVVRCAGVRPDLPGAFLRAKRNSRPDLQRFQCKCGHLQYWLFQFECAGRWYHNRRQMD</sequence>
<dbReference type="Pfam" id="PF08479">
    <property type="entry name" value="POTRA_2"/>
    <property type="match status" value="1"/>
</dbReference>
<protein>
    <recommendedName>
        <fullName evidence="2">Polypeptide-transport-associated ShlB-type domain-containing protein</fullName>
    </recommendedName>
</protein>
<evidence type="ECO:0000259" key="2">
    <source>
        <dbReference type="Pfam" id="PF08479"/>
    </source>
</evidence>
<dbReference type="InterPro" id="IPR013686">
    <property type="entry name" value="Polypept-transport_assoc_ShlB"/>
</dbReference>
<evidence type="ECO:0000313" key="3">
    <source>
        <dbReference type="EMBL" id="GLR26780.1"/>
    </source>
</evidence>
<dbReference type="Gene3D" id="2.40.160.50">
    <property type="entry name" value="membrane protein fhac: a member of the omp85/tpsb transporter family"/>
    <property type="match status" value="1"/>
</dbReference>
<comment type="caution">
    <text evidence="3">The sequence shown here is derived from an EMBL/GenBank/DDBJ whole genome shotgun (WGS) entry which is preliminary data.</text>
</comment>
<evidence type="ECO:0000256" key="1">
    <source>
        <dbReference type="SAM" id="SignalP"/>
    </source>
</evidence>
<keyword evidence="4" id="KW-1185">Reference proteome</keyword>
<accession>A0ABQ5YQ91</accession>
<dbReference type="Proteomes" id="UP001156664">
    <property type="component" value="Unassembled WGS sequence"/>
</dbReference>
<feature type="signal peptide" evidence="1">
    <location>
        <begin position="1"/>
        <end position="29"/>
    </location>
</feature>
<keyword evidence="1" id="KW-0732">Signal</keyword>
<evidence type="ECO:0000313" key="4">
    <source>
        <dbReference type="Proteomes" id="UP001156664"/>
    </source>
</evidence>
<feature type="domain" description="Polypeptide-transport-associated ShlB-type" evidence="2">
    <location>
        <begin position="41"/>
        <end position="115"/>
    </location>
</feature>
<feature type="chain" id="PRO_5045868876" description="Polypeptide-transport-associated ShlB-type domain-containing protein" evidence="1">
    <location>
        <begin position="30"/>
        <end position="295"/>
    </location>
</feature>
<dbReference type="RefSeq" id="WP_284281448.1">
    <property type="nucleotide sequence ID" value="NZ_BSOJ01000018.1"/>
</dbReference>
<dbReference type="Gene3D" id="3.10.20.310">
    <property type="entry name" value="membrane protein fhac"/>
    <property type="match status" value="1"/>
</dbReference>
<dbReference type="PANTHER" id="PTHR34597:SF3">
    <property type="entry name" value="OUTER MEMBRANE TRANSPORTER CDIB"/>
    <property type="match status" value="1"/>
</dbReference>